<dbReference type="AlphaFoldDB" id="A0A8S4S296"/>
<evidence type="ECO:0000313" key="2">
    <source>
        <dbReference type="Proteomes" id="UP000838756"/>
    </source>
</evidence>
<protein>
    <submittedName>
        <fullName evidence="1">Jg21797 protein</fullName>
    </submittedName>
</protein>
<dbReference type="Proteomes" id="UP000838756">
    <property type="component" value="Unassembled WGS sequence"/>
</dbReference>
<reference evidence="1" key="1">
    <citation type="submission" date="2022-03" db="EMBL/GenBank/DDBJ databases">
        <authorList>
            <person name="Lindestad O."/>
        </authorList>
    </citation>
    <scope>NUCLEOTIDE SEQUENCE</scope>
</reference>
<keyword evidence="2" id="KW-1185">Reference proteome</keyword>
<organism evidence="1 2">
    <name type="scientific">Pararge aegeria aegeria</name>
    <dbReference type="NCBI Taxonomy" id="348720"/>
    <lineage>
        <taxon>Eukaryota</taxon>
        <taxon>Metazoa</taxon>
        <taxon>Ecdysozoa</taxon>
        <taxon>Arthropoda</taxon>
        <taxon>Hexapoda</taxon>
        <taxon>Insecta</taxon>
        <taxon>Pterygota</taxon>
        <taxon>Neoptera</taxon>
        <taxon>Endopterygota</taxon>
        <taxon>Lepidoptera</taxon>
        <taxon>Glossata</taxon>
        <taxon>Ditrysia</taxon>
        <taxon>Papilionoidea</taxon>
        <taxon>Nymphalidae</taxon>
        <taxon>Satyrinae</taxon>
        <taxon>Satyrini</taxon>
        <taxon>Parargina</taxon>
        <taxon>Pararge</taxon>
    </lineage>
</organism>
<accession>A0A8S4S296</accession>
<dbReference type="EMBL" id="CAKXAJ010025938">
    <property type="protein sequence ID" value="CAH2246675.1"/>
    <property type="molecule type" value="Genomic_DNA"/>
</dbReference>
<comment type="caution">
    <text evidence="1">The sequence shown here is derived from an EMBL/GenBank/DDBJ whole genome shotgun (WGS) entry which is preliminary data.</text>
</comment>
<dbReference type="OrthoDB" id="425681at2759"/>
<evidence type="ECO:0000313" key="1">
    <source>
        <dbReference type="EMBL" id="CAH2246675.1"/>
    </source>
</evidence>
<gene>
    <name evidence="1" type="primary">jg21797</name>
    <name evidence="1" type="ORF">PAEG_LOCUS21407</name>
</gene>
<proteinExistence type="predicted"/>
<sequence length="74" mass="8811">MTGKIKGEKRVGSRRKTWLRDIREWTEIANVTELLRFGTPFRKRQEIICRDDCQSPIVERNQKKKADQSTARHI</sequence>
<name>A0A8S4S296_9NEOP</name>